<reference evidence="2" key="3">
    <citation type="submission" date="2018-08" db="UniProtKB">
        <authorList>
            <consortium name="EnsemblPlants"/>
        </authorList>
    </citation>
    <scope>IDENTIFICATION</scope>
    <source>
        <strain evidence="2">cv. Bd21</strain>
    </source>
</reference>
<proteinExistence type="predicted"/>
<dbReference type="Gramene" id="KQJ89000">
    <property type="protein sequence ID" value="KQJ89000"/>
    <property type="gene ID" value="BRADI_4g22658v3"/>
</dbReference>
<organism evidence="1">
    <name type="scientific">Brachypodium distachyon</name>
    <name type="common">Purple false brome</name>
    <name type="synonym">Trachynia distachya</name>
    <dbReference type="NCBI Taxonomy" id="15368"/>
    <lineage>
        <taxon>Eukaryota</taxon>
        <taxon>Viridiplantae</taxon>
        <taxon>Streptophyta</taxon>
        <taxon>Embryophyta</taxon>
        <taxon>Tracheophyta</taxon>
        <taxon>Spermatophyta</taxon>
        <taxon>Magnoliopsida</taxon>
        <taxon>Liliopsida</taxon>
        <taxon>Poales</taxon>
        <taxon>Poaceae</taxon>
        <taxon>BOP clade</taxon>
        <taxon>Pooideae</taxon>
        <taxon>Stipodae</taxon>
        <taxon>Brachypodieae</taxon>
        <taxon>Brachypodium</taxon>
    </lineage>
</organism>
<name>A0A0Q3IS34_BRADI</name>
<evidence type="ECO:0000313" key="2">
    <source>
        <dbReference type="EnsemblPlants" id="KQJ89000"/>
    </source>
</evidence>
<protein>
    <submittedName>
        <fullName evidence="1 2">Uncharacterized protein</fullName>
    </submittedName>
</protein>
<dbReference type="EnsemblPlants" id="KQJ89000">
    <property type="protein sequence ID" value="KQJ89000"/>
    <property type="gene ID" value="BRADI_4g22658v3"/>
</dbReference>
<sequence length="68" mass="8114">MYLLGASEKRKFYPGDSIHRSLDAINWLTSRKISSHGFHSDMFQILFLPCRTDMFQIVFHRRFNVPRP</sequence>
<reference evidence="1 2" key="1">
    <citation type="journal article" date="2010" name="Nature">
        <title>Genome sequencing and analysis of the model grass Brachypodium distachyon.</title>
        <authorList>
            <consortium name="International Brachypodium Initiative"/>
        </authorList>
    </citation>
    <scope>NUCLEOTIDE SEQUENCE [LARGE SCALE GENOMIC DNA]</scope>
    <source>
        <strain evidence="1 2">Bd21</strain>
    </source>
</reference>
<dbReference type="EMBL" id="CM000883">
    <property type="protein sequence ID" value="KQJ89000.1"/>
    <property type="molecule type" value="Genomic_DNA"/>
</dbReference>
<evidence type="ECO:0000313" key="1">
    <source>
        <dbReference type="EMBL" id="KQJ89000.1"/>
    </source>
</evidence>
<accession>A0A0Q3IS34</accession>
<dbReference type="AlphaFoldDB" id="A0A0Q3IS34"/>
<dbReference type="Proteomes" id="UP000008810">
    <property type="component" value="Chromosome 4"/>
</dbReference>
<dbReference type="InParanoid" id="A0A0Q3IS34"/>
<reference evidence="1" key="2">
    <citation type="submission" date="2017-06" db="EMBL/GenBank/DDBJ databases">
        <title>WGS assembly of Brachypodium distachyon.</title>
        <authorList>
            <consortium name="The International Brachypodium Initiative"/>
            <person name="Lucas S."/>
            <person name="Harmon-Smith M."/>
            <person name="Lail K."/>
            <person name="Tice H."/>
            <person name="Grimwood J."/>
            <person name="Bruce D."/>
            <person name="Barry K."/>
            <person name="Shu S."/>
            <person name="Lindquist E."/>
            <person name="Wang M."/>
            <person name="Pitluck S."/>
            <person name="Vogel J.P."/>
            <person name="Garvin D.F."/>
            <person name="Mockler T.C."/>
            <person name="Schmutz J."/>
            <person name="Rokhsar D."/>
            <person name="Bevan M.W."/>
        </authorList>
    </citation>
    <scope>NUCLEOTIDE SEQUENCE</scope>
    <source>
        <strain evidence="1">Bd21</strain>
    </source>
</reference>
<keyword evidence="3" id="KW-1185">Reference proteome</keyword>
<evidence type="ECO:0000313" key="3">
    <source>
        <dbReference type="Proteomes" id="UP000008810"/>
    </source>
</evidence>
<gene>
    <name evidence="1" type="ORF">BRADI_4g22658v3</name>
</gene>